<organism evidence="1 2">
    <name type="scientific">Coffea canephora</name>
    <name type="common">Robusta coffee</name>
    <dbReference type="NCBI Taxonomy" id="49390"/>
    <lineage>
        <taxon>Eukaryota</taxon>
        <taxon>Viridiplantae</taxon>
        <taxon>Streptophyta</taxon>
        <taxon>Embryophyta</taxon>
        <taxon>Tracheophyta</taxon>
        <taxon>Spermatophyta</taxon>
        <taxon>Magnoliopsida</taxon>
        <taxon>eudicotyledons</taxon>
        <taxon>Gunneridae</taxon>
        <taxon>Pentapetalae</taxon>
        <taxon>asterids</taxon>
        <taxon>lamiids</taxon>
        <taxon>Gentianales</taxon>
        <taxon>Rubiaceae</taxon>
        <taxon>Ixoroideae</taxon>
        <taxon>Gardenieae complex</taxon>
        <taxon>Bertiereae - Coffeeae clade</taxon>
        <taxon>Coffeeae</taxon>
        <taxon>Coffea</taxon>
    </lineage>
</organism>
<dbReference type="EMBL" id="HG739568">
    <property type="protein sequence ID" value="CDP19434.1"/>
    <property type="molecule type" value="Genomic_DNA"/>
</dbReference>
<protein>
    <submittedName>
        <fullName evidence="1">DH200=94 genomic scaffold, scaffold_484</fullName>
    </submittedName>
</protein>
<evidence type="ECO:0000313" key="2">
    <source>
        <dbReference type="Proteomes" id="UP000295252"/>
    </source>
</evidence>
<gene>
    <name evidence="1" type="ORF">GSCOC_T00003085001</name>
</gene>
<sequence length="27" mass="3153">MNIIWEFGAHCQSHLNIHIGFLSTRIN</sequence>
<evidence type="ECO:0000313" key="1">
    <source>
        <dbReference type="EMBL" id="CDP19434.1"/>
    </source>
</evidence>
<reference evidence="2" key="1">
    <citation type="journal article" date="2014" name="Science">
        <title>The coffee genome provides insight into the convergent evolution of caffeine biosynthesis.</title>
        <authorList>
            <person name="Denoeud F."/>
            <person name="Carretero-Paulet L."/>
            <person name="Dereeper A."/>
            <person name="Droc G."/>
            <person name="Guyot R."/>
            <person name="Pietrella M."/>
            <person name="Zheng C."/>
            <person name="Alberti A."/>
            <person name="Anthony F."/>
            <person name="Aprea G."/>
            <person name="Aury J.M."/>
            <person name="Bento P."/>
            <person name="Bernard M."/>
            <person name="Bocs S."/>
            <person name="Campa C."/>
            <person name="Cenci A."/>
            <person name="Combes M.C."/>
            <person name="Crouzillat D."/>
            <person name="Da Silva C."/>
            <person name="Daddiego L."/>
            <person name="De Bellis F."/>
            <person name="Dussert S."/>
            <person name="Garsmeur O."/>
            <person name="Gayraud T."/>
            <person name="Guignon V."/>
            <person name="Jahn K."/>
            <person name="Jamilloux V."/>
            <person name="Joet T."/>
            <person name="Labadie K."/>
            <person name="Lan T."/>
            <person name="Leclercq J."/>
            <person name="Lepelley M."/>
            <person name="Leroy T."/>
            <person name="Li L.T."/>
            <person name="Librado P."/>
            <person name="Lopez L."/>
            <person name="Munoz A."/>
            <person name="Noel B."/>
            <person name="Pallavicini A."/>
            <person name="Perrotta G."/>
            <person name="Poncet V."/>
            <person name="Pot D."/>
            <person name="Priyono X."/>
            <person name="Rigoreau M."/>
            <person name="Rouard M."/>
            <person name="Rozas J."/>
            <person name="Tranchant-Dubreuil C."/>
            <person name="VanBuren R."/>
            <person name="Zhang Q."/>
            <person name="Andrade A.C."/>
            <person name="Argout X."/>
            <person name="Bertrand B."/>
            <person name="de Kochko A."/>
            <person name="Graziosi G."/>
            <person name="Henry R.J."/>
            <person name="Jayarama X."/>
            <person name="Ming R."/>
            <person name="Nagai C."/>
            <person name="Rounsley S."/>
            <person name="Sankoff D."/>
            <person name="Giuliano G."/>
            <person name="Albert V.A."/>
            <person name="Wincker P."/>
            <person name="Lashermes P."/>
        </authorList>
    </citation>
    <scope>NUCLEOTIDE SEQUENCE [LARGE SCALE GENOMIC DNA]</scope>
    <source>
        <strain evidence="2">cv. DH200-94</strain>
    </source>
</reference>
<accession>A0A068VFU5</accession>
<keyword evidence="2" id="KW-1185">Reference proteome</keyword>
<dbReference type="AlphaFoldDB" id="A0A068VFU5"/>
<dbReference type="Gramene" id="CDP19434">
    <property type="protein sequence ID" value="CDP19434"/>
    <property type="gene ID" value="GSCOC_T00003085001"/>
</dbReference>
<dbReference type="InParanoid" id="A0A068VFU5"/>
<proteinExistence type="predicted"/>
<name>A0A068VFU5_COFCA</name>
<dbReference type="Proteomes" id="UP000295252">
    <property type="component" value="Unassembled WGS sequence"/>
</dbReference>